<organism evidence="1 2">
    <name type="scientific">Victivallis vadensis</name>
    <dbReference type="NCBI Taxonomy" id="172901"/>
    <lineage>
        <taxon>Bacteria</taxon>
        <taxon>Pseudomonadati</taxon>
        <taxon>Lentisphaerota</taxon>
        <taxon>Lentisphaeria</taxon>
        <taxon>Victivallales</taxon>
        <taxon>Victivallaceae</taxon>
        <taxon>Victivallis</taxon>
    </lineage>
</organism>
<sequence length="149" mass="16407">MSSTGTGGKIHCGESLLIILSEIENISPAIVNDGKGAGCAFFQCDEIEITGAGFGRDQEISAAVRRYVDSGNFGNGRRKRNGGYSVAEFHVKFIDFSLSKTEFLKLIESRDRLGKIGRMNGDCTATEQYQSQKPVLVHKDPFSFSVRYR</sequence>
<dbReference type="AlphaFoldDB" id="A0A848ATQ1"/>
<comment type="caution">
    <text evidence="1">The sequence shown here is derived from an EMBL/GenBank/DDBJ whole genome shotgun (WGS) entry which is preliminary data.</text>
</comment>
<gene>
    <name evidence="1" type="ORF">HF882_00170</name>
</gene>
<proteinExistence type="predicted"/>
<evidence type="ECO:0000313" key="2">
    <source>
        <dbReference type="Proteomes" id="UP000576225"/>
    </source>
</evidence>
<name>A0A848ATQ1_9BACT</name>
<dbReference type="RefSeq" id="WP_168961114.1">
    <property type="nucleotide sequence ID" value="NZ_JABAEW010000001.1"/>
</dbReference>
<evidence type="ECO:0000313" key="1">
    <source>
        <dbReference type="EMBL" id="NMD84990.1"/>
    </source>
</evidence>
<accession>A0A848ATQ1</accession>
<dbReference type="EMBL" id="JABAEW010000001">
    <property type="protein sequence ID" value="NMD84990.1"/>
    <property type="molecule type" value="Genomic_DNA"/>
</dbReference>
<dbReference type="Proteomes" id="UP000576225">
    <property type="component" value="Unassembled WGS sequence"/>
</dbReference>
<reference evidence="1 2" key="1">
    <citation type="submission" date="2020-04" db="EMBL/GenBank/DDBJ databases">
        <authorList>
            <person name="Hitch T.C.A."/>
            <person name="Wylensek D."/>
            <person name="Clavel T."/>
        </authorList>
    </citation>
    <scope>NUCLEOTIDE SEQUENCE [LARGE SCALE GENOMIC DNA]</scope>
    <source>
        <strain evidence="1 2">COR2-253-APC-1A</strain>
    </source>
</reference>
<protein>
    <submittedName>
        <fullName evidence="1">Uncharacterized protein</fullName>
    </submittedName>
</protein>